<proteinExistence type="predicted"/>
<evidence type="ECO:0000313" key="2">
    <source>
        <dbReference type="EMBL" id="QEG95514.1"/>
    </source>
</evidence>
<organism evidence="2">
    <name type="scientific">Escherichia coli</name>
    <dbReference type="NCBI Taxonomy" id="562"/>
    <lineage>
        <taxon>Bacteria</taxon>
        <taxon>Pseudomonadati</taxon>
        <taxon>Pseudomonadota</taxon>
        <taxon>Gammaproteobacteria</taxon>
        <taxon>Enterobacterales</taxon>
        <taxon>Enterobacteriaceae</taxon>
        <taxon>Escherichia</taxon>
    </lineage>
</organism>
<dbReference type="AlphaFoldDB" id="A0A5B9SUQ7"/>
<reference evidence="2" key="1">
    <citation type="submission" date="2019-05" db="EMBL/GenBank/DDBJ databases">
        <title>Bacteriocin occurrence and activity in Escherichia coli isolated from bovines and wastewater.</title>
        <authorList>
            <person name="Cameron A."/>
            <person name="Zaheer R."/>
            <person name="Barbieri R."/>
            <person name="McAllister T.A."/>
        </authorList>
    </citation>
    <scope>NUCLEOTIDE SEQUENCE</scope>
    <source>
        <strain evidence="2">0638J</strain>
    </source>
</reference>
<evidence type="ECO:0000256" key="1">
    <source>
        <dbReference type="SAM" id="MobiDB-lite"/>
    </source>
</evidence>
<name>A0A5B9SUQ7_ECOLX</name>
<sequence>MLMLTLRSTLIKVLRKRRRAFLPALRFIHASEPDTHALPHLKRKIEAAMQCLKRARKFVYRKNRRYEAHIQSRKEESDASKENSPSVGSGENAQMA</sequence>
<dbReference type="EMBL" id="MK878517">
    <property type="protein sequence ID" value="QEG95514.1"/>
    <property type="molecule type" value="Genomic_DNA"/>
</dbReference>
<gene>
    <name evidence="2" type="ORF">EC0638J-ColB-ColM_00126</name>
</gene>
<feature type="compositionally biased region" description="Polar residues" evidence="1">
    <location>
        <begin position="82"/>
        <end position="96"/>
    </location>
</feature>
<feature type="compositionally biased region" description="Basic and acidic residues" evidence="1">
    <location>
        <begin position="69"/>
        <end position="81"/>
    </location>
</feature>
<feature type="region of interest" description="Disordered" evidence="1">
    <location>
        <begin position="69"/>
        <end position="96"/>
    </location>
</feature>
<protein>
    <submittedName>
        <fullName evidence="2">Uncharacterized protein</fullName>
    </submittedName>
</protein>
<accession>A0A5B9SUQ7</accession>